<dbReference type="FunFam" id="1.20.140.10:FF:000001">
    <property type="entry name" value="Acyl-CoA dehydrogenase"/>
    <property type="match status" value="1"/>
</dbReference>
<dbReference type="Proteomes" id="UP000564885">
    <property type="component" value="Unassembled WGS sequence"/>
</dbReference>
<dbReference type="GO" id="GO:0033539">
    <property type="term" value="P:fatty acid beta-oxidation using acyl-CoA dehydrogenase"/>
    <property type="evidence" value="ECO:0007669"/>
    <property type="project" value="TreeGrafter"/>
</dbReference>
<comment type="cofactor">
    <cofactor evidence="1 6">
        <name>FAD</name>
        <dbReference type="ChEBI" id="CHEBI:57692"/>
    </cofactor>
</comment>
<keyword evidence="4 6" id="KW-0274">FAD</keyword>
<dbReference type="InterPro" id="IPR013786">
    <property type="entry name" value="AcylCoA_DH/ox_N"/>
</dbReference>
<dbReference type="Pfam" id="PF00441">
    <property type="entry name" value="Acyl-CoA_dh_1"/>
    <property type="match status" value="1"/>
</dbReference>
<dbReference type="InterPro" id="IPR046373">
    <property type="entry name" value="Acyl-CoA_Oxase/DH_mid-dom_sf"/>
</dbReference>
<evidence type="ECO:0000256" key="3">
    <source>
        <dbReference type="ARBA" id="ARBA00022630"/>
    </source>
</evidence>
<evidence type="ECO:0000259" key="7">
    <source>
        <dbReference type="Pfam" id="PF00441"/>
    </source>
</evidence>
<keyword evidence="11" id="KW-1185">Reference proteome</keyword>
<dbReference type="Pfam" id="PF02771">
    <property type="entry name" value="Acyl-CoA_dh_N"/>
    <property type="match status" value="1"/>
</dbReference>
<evidence type="ECO:0000259" key="9">
    <source>
        <dbReference type="Pfam" id="PF02771"/>
    </source>
</evidence>
<feature type="domain" description="Acyl-CoA dehydrogenase/oxidase N-terminal" evidence="9">
    <location>
        <begin position="22"/>
        <end position="133"/>
    </location>
</feature>
<reference evidence="10 11" key="1">
    <citation type="submission" date="2020-04" db="EMBL/GenBank/DDBJ databases">
        <title>Enterovirga sp. isolate from soil.</title>
        <authorList>
            <person name="Chea S."/>
            <person name="Kim D.-U."/>
        </authorList>
    </citation>
    <scope>NUCLEOTIDE SEQUENCE [LARGE SCALE GENOMIC DNA]</scope>
    <source>
        <strain evidence="10 11">DB1703</strain>
    </source>
</reference>
<dbReference type="EMBL" id="JABEPP010000002">
    <property type="protein sequence ID" value="NNM72368.1"/>
    <property type="molecule type" value="Genomic_DNA"/>
</dbReference>
<dbReference type="AlphaFoldDB" id="A0A849I4S7"/>
<dbReference type="Pfam" id="PF02770">
    <property type="entry name" value="Acyl-CoA_dh_M"/>
    <property type="match status" value="1"/>
</dbReference>
<evidence type="ECO:0000256" key="4">
    <source>
        <dbReference type="ARBA" id="ARBA00022827"/>
    </source>
</evidence>
<name>A0A849I4S7_9HYPH</name>
<dbReference type="PANTHER" id="PTHR48083">
    <property type="entry name" value="MEDIUM-CHAIN SPECIFIC ACYL-COA DEHYDROGENASE, MITOCHONDRIAL-RELATED"/>
    <property type="match status" value="1"/>
</dbReference>
<proteinExistence type="inferred from homology"/>
<keyword evidence="5 6" id="KW-0560">Oxidoreductase</keyword>
<dbReference type="Gene3D" id="2.40.110.10">
    <property type="entry name" value="Butyryl-CoA Dehydrogenase, subunit A, domain 2"/>
    <property type="match status" value="1"/>
</dbReference>
<dbReference type="GO" id="GO:0050660">
    <property type="term" value="F:flavin adenine dinucleotide binding"/>
    <property type="evidence" value="ECO:0007669"/>
    <property type="project" value="InterPro"/>
</dbReference>
<dbReference type="InterPro" id="IPR050741">
    <property type="entry name" value="Acyl-CoA_dehydrogenase"/>
</dbReference>
<feature type="domain" description="Acyl-CoA oxidase/dehydrogenase middle" evidence="8">
    <location>
        <begin position="138"/>
        <end position="235"/>
    </location>
</feature>
<dbReference type="RefSeq" id="WP_171217846.1">
    <property type="nucleotide sequence ID" value="NZ_JABEPP010000002.1"/>
</dbReference>
<evidence type="ECO:0000256" key="1">
    <source>
        <dbReference type="ARBA" id="ARBA00001974"/>
    </source>
</evidence>
<comment type="caution">
    <text evidence="10">The sequence shown here is derived from an EMBL/GenBank/DDBJ whole genome shotgun (WGS) entry which is preliminary data.</text>
</comment>
<dbReference type="PROSITE" id="PS00072">
    <property type="entry name" value="ACYL_COA_DH_1"/>
    <property type="match status" value="1"/>
</dbReference>
<gene>
    <name evidence="10" type="ORF">HJG44_08175</name>
</gene>
<dbReference type="GO" id="GO:0003995">
    <property type="term" value="F:acyl-CoA dehydrogenase activity"/>
    <property type="evidence" value="ECO:0007669"/>
    <property type="project" value="InterPro"/>
</dbReference>
<keyword evidence="3 6" id="KW-0285">Flavoprotein</keyword>
<evidence type="ECO:0000256" key="5">
    <source>
        <dbReference type="ARBA" id="ARBA00023002"/>
    </source>
</evidence>
<dbReference type="Gene3D" id="1.20.140.10">
    <property type="entry name" value="Butyryl-CoA Dehydrogenase, subunit A, domain 3"/>
    <property type="match status" value="1"/>
</dbReference>
<dbReference type="InterPro" id="IPR006091">
    <property type="entry name" value="Acyl-CoA_Oxase/DH_mid-dom"/>
</dbReference>
<sequence>MTAHARIAAPETSSRRSPYFREEHEMLRAQVRRFVEDEVKPNGHLWEEQGFVPREVLRRMGELGFLGIRYPAEFGGSELDTLATVVLAEELGRSTFSGFAITVLVHTDMASVHVANAGSPEQQRAHMADIVAGRKICAVAITEPGAGSDVKGIRTRARREGGDYVIDGSKIYITNGVYADLYCVAAKTGGEEERPSRSVSMFLVEKGTPGLRVGRALDKHGWRSSDTAELFFEDCRVPASSLLGAEGQGFYAIMRNFQNERTVIGAMAMGEAQAAIDLTLEWVMSRKAFGGVLWDKQAIRQRLAMLQAKVEAGRQLVYHAAWLDAQGADATREVSMVKAYCGELVNEVMYACLQFHGGLGFMRESAIERMARDARVQAIGGGATEVMLEEVAKRMAPGLL</sequence>
<dbReference type="InterPro" id="IPR009075">
    <property type="entry name" value="AcylCo_DH/oxidase_C"/>
</dbReference>
<feature type="domain" description="Acyl-CoA dehydrogenase/oxidase C-terminal" evidence="7">
    <location>
        <begin position="247"/>
        <end position="395"/>
    </location>
</feature>
<evidence type="ECO:0000313" key="10">
    <source>
        <dbReference type="EMBL" id="NNM72368.1"/>
    </source>
</evidence>
<dbReference type="FunFam" id="2.40.110.10:FF:000002">
    <property type="entry name" value="Acyl-CoA dehydrogenase fadE12"/>
    <property type="match status" value="1"/>
</dbReference>
<evidence type="ECO:0000313" key="11">
    <source>
        <dbReference type="Proteomes" id="UP000564885"/>
    </source>
</evidence>
<dbReference type="InterPro" id="IPR036250">
    <property type="entry name" value="AcylCo_DH-like_C"/>
</dbReference>
<dbReference type="PROSITE" id="PS00073">
    <property type="entry name" value="ACYL_COA_DH_2"/>
    <property type="match status" value="1"/>
</dbReference>
<dbReference type="PANTHER" id="PTHR48083:SF6">
    <property type="entry name" value="ACYL-COA DEHYDROGENASE 6"/>
    <property type="match status" value="1"/>
</dbReference>
<dbReference type="SUPFAM" id="SSF47203">
    <property type="entry name" value="Acyl-CoA dehydrogenase C-terminal domain-like"/>
    <property type="match status" value="1"/>
</dbReference>
<protein>
    <submittedName>
        <fullName evidence="10">Acyl-CoA dehydrogenase</fullName>
    </submittedName>
</protein>
<evidence type="ECO:0000256" key="2">
    <source>
        <dbReference type="ARBA" id="ARBA00009347"/>
    </source>
</evidence>
<dbReference type="InterPro" id="IPR006089">
    <property type="entry name" value="Acyl-CoA_DH_CS"/>
</dbReference>
<evidence type="ECO:0000259" key="8">
    <source>
        <dbReference type="Pfam" id="PF02770"/>
    </source>
</evidence>
<evidence type="ECO:0000256" key="6">
    <source>
        <dbReference type="RuleBase" id="RU362125"/>
    </source>
</evidence>
<dbReference type="InterPro" id="IPR009100">
    <property type="entry name" value="AcylCoA_DH/oxidase_NM_dom_sf"/>
</dbReference>
<dbReference type="Gene3D" id="1.10.540.10">
    <property type="entry name" value="Acyl-CoA dehydrogenase/oxidase, N-terminal domain"/>
    <property type="match status" value="1"/>
</dbReference>
<organism evidence="10 11">
    <name type="scientific">Enterovirga aerilata</name>
    <dbReference type="NCBI Taxonomy" id="2730920"/>
    <lineage>
        <taxon>Bacteria</taxon>
        <taxon>Pseudomonadati</taxon>
        <taxon>Pseudomonadota</taxon>
        <taxon>Alphaproteobacteria</taxon>
        <taxon>Hyphomicrobiales</taxon>
        <taxon>Methylobacteriaceae</taxon>
        <taxon>Enterovirga</taxon>
    </lineage>
</organism>
<dbReference type="GO" id="GO:0005737">
    <property type="term" value="C:cytoplasm"/>
    <property type="evidence" value="ECO:0007669"/>
    <property type="project" value="TreeGrafter"/>
</dbReference>
<dbReference type="InterPro" id="IPR037069">
    <property type="entry name" value="AcylCoA_DH/ox_N_sf"/>
</dbReference>
<accession>A0A849I4S7</accession>
<dbReference type="SUPFAM" id="SSF56645">
    <property type="entry name" value="Acyl-CoA dehydrogenase NM domain-like"/>
    <property type="match status" value="1"/>
</dbReference>
<comment type="similarity">
    <text evidence="2 6">Belongs to the acyl-CoA dehydrogenase family.</text>
</comment>